<proteinExistence type="predicted"/>
<protein>
    <submittedName>
        <fullName evidence="2">Uncharacterized protein</fullName>
    </submittedName>
</protein>
<comment type="caution">
    <text evidence="2">The sequence shown here is derived from an EMBL/GenBank/DDBJ whole genome shotgun (WGS) entry which is preliminary data.</text>
</comment>
<evidence type="ECO:0000256" key="1">
    <source>
        <dbReference type="SAM" id="Coils"/>
    </source>
</evidence>
<dbReference type="EMBL" id="CAJJDN010000088">
    <property type="protein sequence ID" value="CAD8107263.1"/>
    <property type="molecule type" value="Genomic_DNA"/>
</dbReference>
<reference evidence="2" key="1">
    <citation type="submission" date="2021-01" db="EMBL/GenBank/DDBJ databases">
        <authorList>
            <consortium name="Genoscope - CEA"/>
            <person name="William W."/>
        </authorList>
    </citation>
    <scope>NUCLEOTIDE SEQUENCE</scope>
</reference>
<accession>A0A8S1PXL7</accession>
<gene>
    <name evidence="2" type="ORF">PSON_ATCC_30995.1.T0880200</name>
</gene>
<evidence type="ECO:0000313" key="2">
    <source>
        <dbReference type="EMBL" id="CAD8107263.1"/>
    </source>
</evidence>
<evidence type="ECO:0000313" key="3">
    <source>
        <dbReference type="Proteomes" id="UP000692954"/>
    </source>
</evidence>
<keyword evidence="1" id="KW-0175">Coiled coil</keyword>
<dbReference type="AlphaFoldDB" id="A0A8S1PXL7"/>
<sequence length="260" mass="31428">MSFQRIISKSPLRTQSHSTANFISDDQKYSTFKYNSIHPTFQPQIYNQLEELRIYKCKYQEQVKIIENQHLQICEMKQFISDCQISLLNFKQQLEDQLSIKENYDKDIRQLNQLITSLKQENQQLIQLYNDKKQELEELTSNNQFIINDFNKQLENTLKARIENDIKEMHNKYLREIQVLKAKLLEQEKVVQNQEVIRLLQKKCEELIQGIEQKNNYIDDLLLKYGELDERYENLKRQISQKLYEEEIQDDLQKLKLKKS</sequence>
<feature type="coiled-coil region" evidence="1">
    <location>
        <begin position="101"/>
        <end position="149"/>
    </location>
</feature>
<organism evidence="2 3">
    <name type="scientific">Paramecium sonneborni</name>
    <dbReference type="NCBI Taxonomy" id="65129"/>
    <lineage>
        <taxon>Eukaryota</taxon>
        <taxon>Sar</taxon>
        <taxon>Alveolata</taxon>
        <taxon>Ciliophora</taxon>
        <taxon>Intramacronucleata</taxon>
        <taxon>Oligohymenophorea</taxon>
        <taxon>Peniculida</taxon>
        <taxon>Parameciidae</taxon>
        <taxon>Paramecium</taxon>
    </lineage>
</organism>
<keyword evidence="3" id="KW-1185">Reference proteome</keyword>
<dbReference type="Proteomes" id="UP000692954">
    <property type="component" value="Unassembled WGS sequence"/>
</dbReference>
<name>A0A8S1PXL7_9CILI</name>